<evidence type="ECO:0000256" key="2">
    <source>
        <dbReference type="ARBA" id="ARBA00023125"/>
    </source>
</evidence>
<keyword evidence="6" id="KW-1185">Reference proteome</keyword>
<keyword evidence="1" id="KW-0805">Transcription regulation</keyword>
<dbReference type="InterPro" id="IPR000835">
    <property type="entry name" value="HTH_MarR-typ"/>
</dbReference>
<accession>A0ABU5ZYH0</accession>
<reference evidence="5 6" key="1">
    <citation type="journal article" date="2013" name="Int. J. Syst. Evol. Microbiol.">
        <title>Aquimarina gracilis sp. nov., isolated from the gut microflora of a mussel, Mytilus coruscus, and emended description of Aquimarina spongiae.</title>
        <authorList>
            <person name="Park S.C."/>
            <person name="Choe H.N."/>
            <person name="Baik K.S."/>
            <person name="Seong C.N."/>
        </authorList>
    </citation>
    <scope>NUCLEOTIDE SEQUENCE [LARGE SCALE GENOMIC DNA]</scope>
    <source>
        <strain evidence="5 6">PSC32</strain>
    </source>
</reference>
<dbReference type="InterPro" id="IPR011991">
    <property type="entry name" value="ArsR-like_HTH"/>
</dbReference>
<dbReference type="InterPro" id="IPR036388">
    <property type="entry name" value="WH-like_DNA-bd_sf"/>
</dbReference>
<evidence type="ECO:0000313" key="6">
    <source>
        <dbReference type="Proteomes" id="UP001327027"/>
    </source>
</evidence>
<dbReference type="Proteomes" id="UP001327027">
    <property type="component" value="Unassembled WGS sequence"/>
</dbReference>
<dbReference type="PROSITE" id="PS50995">
    <property type="entry name" value="HTH_MARR_2"/>
    <property type="match status" value="1"/>
</dbReference>
<dbReference type="Gene3D" id="1.10.10.10">
    <property type="entry name" value="Winged helix-like DNA-binding domain superfamily/Winged helix DNA-binding domain"/>
    <property type="match status" value="1"/>
</dbReference>
<dbReference type="PANTHER" id="PTHR42756:SF1">
    <property type="entry name" value="TRANSCRIPTIONAL REPRESSOR OF EMRAB OPERON"/>
    <property type="match status" value="1"/>
</dbReference>
<dbReference type="Pfam" id="PF12802">
    <property type="entry name" value="MarR_2"/>
    <property type="match status" value="1"/>
</dbReference>
<evidence type="ECO:0000256" key="3">
    <source>
        <dbReference type="ARBA" id="ARBA00023163"/>
    </source>
</evidence>
<organism evidence="5 6">
    <name type="scientific">Aquimarina gracilis</name>
    <dbReference type="NCBI Taxonomy" id="874422"/>
    <lineage>
        <taxon>Bacteria</taxon>
        <taxon>Pseudomonadati</taxon>
        <taxon>Bacteroidota</taxon>
        <taxon>Flavobacteriia</taxon>
        <taxon>Flavobacteriales</taxon>
        <taxon>Flavobacteriaceae</taxon>
        <taxon>Aquimarina</taxon>
    </lineage>
</organism>
<name>A0ABU5ZYH0_9FLAO</name>
<evidence type="ECO:0000313" key="5">
    <source>
        <dbReference type="EMBL" id="MEB3346908.1"/>
    </source>
</evidence>
<dbReference type="SUPFAM" id="SSF46785">
    <property type="entry name" value="Winged helix' DNA-binding domain"/>
    <property type="match status" value="1"/>
</dbReference>
<gene>
    <name evidence="5" type="ORF">U6A24_15650</name>
</gene>
<dbReference type="PANTHER" id="PTHR42756">
    <property type="entry name" value="TRANSCRIPTIONAL REGULATOR, MARR"/>
    <property type="match status" value="1"/>
</dbReference>
<dbReference type="RefSeq" id="WP_324180930.1">
    <property type="nucleotide sequence ID" value="NZ_BAABAW010000020.1"/>
</dbReference>
<dbReference type="CDD" id="cd00090">
    <property type="entry name" value="HTH_ARSR"/>
    <property type="match status" value="1"/>
</dbReference>
<keyword evidence="2" id="KW-0238">DNA-binding</keyword>
<feature type="domain" description="HTH marR-type" evidence="4">
    <location>
        <begin position="16"/>
        <end position="149"/>
    </location>
</feature>
<dbReference type="SMART" id="SM00347">
    <property type="entry name" value="HTH_MARR"/>
    <property type="match status" value="1"/>
</dbReference>
<evidence type="ECO:0000256" key="1">
    <source>
        <dbReference type="ARBA" id="ARBA00023015"/>
    </source>
</evidence>
<keyword evidence="3" id="KW-0804">Transcription</keyword>
<evidence type="ECO:0000259" key="4">
    <source>
        <dbReference type="PROSITE" id="PS50995"/>
    </source>
</evidence>
<sequence length="201" mass="23091">MNKSIFNITSQQTDLDSKIVIGLERISEAFRALLWDHAKAIGLSPIQIQILIFVAYHTEHLCTVSHLAQEFNVTKPTISDAVKALEKKGLIFKNKTVADSRSYYISLTQKGKKHVSETENFANPIQQQLEKFDEAQKESLFNVITLLIHKLNKSGVLSVQRTCYACKFYEKREKHDYCNLINVDLKNSDIRLDCPEFEKKL</sequence>
<proteinExistence type="predicted"/>
<dbReference type="EMBL" id="JAYKLX010000007">
    <property type="protein sequence ID" value="MEB3346908.1"/>
    <property type="molecule type" value="Genomic_DNA"/>
</dbReference>
<dbReference type="InterPro" id="IPR036390">
    <property type="entry name" value="WH_DNA-bd_sf"/>
</dbReference>
<comment type="caution">
    <text evidence="5">The sequence shown here is derived from an EMBL/GenBank/DDBJ whole genome shotgun (WGS) entry which is preliminary data.</text>
</comment>
<protein>
    <submittedName>
        <fullName evidence="5">MarR family winged helix-turn-helix transcriptional regulator</fullName>
    </submittedName>
</protein>